<feature type="coiled-coil region" evidence="1">
    <location>
        <begin position="842"/>
        <end position="886"/>
    </location>
</feature>
<evidence type="ECO:0000256" key="1">
    <source>
        <dbReference type="SAM" id="Coils"/>
    </source>
</evidence>
<dbReference type="Proteomes" id="UP001164761">
    <property type="component" value="Chromosome"/>
</dbReference>
<accession>A0ABY6ZGX2</accession>
<keyword evidence="4" id="KW-1185">Reference proteome</keyword>
<organism evidence="3 4">
    <name type="scientific">Alicyclobacillus fastidiosus</name>
    <dbReference type="NCBI Taxonomy" id="392011"/>
    <lineage>
        <taxon>Bacteria</taxon>
        <taxon>Bacillati</taxon>
        <taxon>Bacillota</taxon>
        <taxon>Bacilli</taxon>
        <taxon>Bacillales</taxon>
        <taxon>Alicyclobacillaceae</taxon>
        <taxon>Alicyclobacillus</taxon>
    </lineage>
</organism>
<gene>
    <name evidence="3" type="ORF">NZD89_01155</name>
</gene>
<sequence length="1180" mass="135641">MEIRDLQLRSIAQFEELSLQLGKGLHVLYGPNETGKSTLLQLLVDLLFGGTPEVRDWYDSQSRMAATIVRGESIYDLRRKRYRAQLVEIDEDERPFAGDFSLNWLAMERDRYIQLFGFDHARLRTGGQSLLESDGDLGITLFETGSGLAHVKQLMERYRNQLGELFHPGMRANSTAKLNRALRDYQASRTAIRNLALRPQSWLAQEALVKGIESQVAAIRDELAQLRRSLLRMERIRRNLPLFQQRHSILEQLAASKDVPLLSPQEEESILEDLAEAVRLRAEEVLEAEALMRERAALSAMSIDEQVLFVASDLERLRDGFGVYQSACEEVIRLDQSVQSLEREVTKAKRDVLLDHAMDDILALRIPFERRQRLEALAREYGEALADRKVIERDLRELESDQAVRRGALERIGEIPDIAALREQMNAWRTRGISALRVEALRDKWSDRRAALERRLAEQSLWKGSLDDVLHLPIPFPQTTAQYSARYQELFEQKSAKERQLEQLSASVERERAELDKLEAVGSVPAEDDLQTAREHRDRGWQLVKQVLHRPGQLTLEGAAYAKDWESLEEAYERAVTEADETVDRLRREADRVAKKAELTAQMTTDLSLQKSLLEQLQDLQSQLSQCSREWADEWAPAGIVPKSPGEMQAWTQQWLVPIRREIEELHQLQLEMDREMKAVDDVQTRLEQWRNFYGIAIPEHLVLLDDQLTFVDKQLVTFERATGEYRTLVDALAEAERKYTSRLAEKRASDAMLSNLEEAYRELRKKYRHLPEDLTHVRSYLVAFEEFVLVYDNWRQQCARIEQTEQIIREFEASVLSVARTLGTHGTDAQSFDRAQVIELYQRLQRRLTAAVEAKQAAAQQRRLIEAQEERLEKIRSAIARRELSLAVWRDGLEAKDDALLRQAIEQSRAKRQAEQRLVDVEASILATGDGHSLAELMEEWQSVADVDSLPAQIAEVHERMTSLEHQLDEAQVKLGEQQQVFRQMDGSATDVAEAAQQAALAAEEVGRYWDEVVRTQTNLTLLEEALIRYRNESQNGVLQLASERFSRMTLGRYQGIDLDDDPAAPRILALHRDGDRRTFAQLSDGTVDQLHFALRLAFLEAQAGSGTPLPPLIMDDVLVHFDDERARVTMEILDELANDVQILYFTHHRHLVDDVMPKLSTTHVKTYELSQMIRYRQG</sequence>
<protein>
    <submittedName>
        <fullName evidence="3">AAA family ATPase</fullName>
    </submittedName>
</protein>
<feature type="coiled-coil region" evidence="1">
    <location>
        <begin position="955"/>
        <end position="982"/>
    </location>
</feature>
<evidence type="ECO:0000313" key="3">
    <source>
        <dbReference type="EMBL" id="WAH42154.1"/>
    </source>
</evidence>
<dbReference type="Gene3D" id="3.40.50.300">
    <property type="entry name" value="P-loop containing nucleotide triphosphate hydrolases"/>
    <property type="match status" value="2"/>
</dbReference>
<feature type="coiled-coil region" evidence="1">
    <location>
        <begin position="324"/>
        <end position="351"/>
    </location>
</feature>
<feature type="coiled-coil region" evidence="1">
    <location>
        <begin position="569"/>
        <end position="630"/>
    </location>
</feature>
<dbReference type="InterPro" id="IPR027417">
    <property type="entry name" value="P-loop_NTPase"/>
</dbReference>
<name>A0ABY6ZGX2_9BACL</name>
<feature type="coiled-coil region" evidence="1">
    <location>
        <begin position="487"/>
        <end position="521"/>
    </location>
</feature>
<dbReference type="PANTHER" id="PTHR41259:SF1">
    <property type="entry name" value="DOUBLE-STRAND BREAK REPAIR RAD50 ATPASE, PUTATIVE-RELATED"/>
    <property type="match status" value="1"/>
</dbReference>
<feature type="domain" description="YhaN AAA" evidence="2">
    <location>
        <begin position="1"/>
        <end position="202"/>
    </location>
</feature>
<keyword evidence="1" id="KW-0175">Coiled coil</keyword>
<dbReference type="PANTHER" id="PTHR41259">
    <property type="entry name" value="DOUBLE-STRAND BREAK REPAIR RAD50 ATPASE, PUTATIVE-RELATED"/>
    <property type="match status" value="1"/>
</dbReference>
<proteinExistence type="predicted"/>
<feature type="coiled-coil region" evidence="1">
    <location>
        <begin position="209"/>
        <end position="236"/>
    </location>
</feature>
<evidence type="ECO:0000259" key="2">
    <source>
        <dbReference type="Pfam" id="PF13514"/>
    </source>
</evidence>
<feature type="coiled-coil region" evidence="1">
    <location>
        <begin position="659"/>
        <end position="686"/>
    </location>
</feature>
<dbReference type="Pfam" id="PF13514">
    <property type="entry name" value="AAA_27"/>
    <property type="match status" value="1"/>
</dbReference>
<dbReference type="SUPFAM" id="SSF52540">
    <property type="entry name" value="P-loop containing nucleoside triphosphate hydrolases"/>
    <property type="match status" value="1"/>
</dbReference>
<dbReference type="InterPro" id="IPR038734">
    <property type="entry name" value="YhaN_AAA"/>
</dbReference>
<dbReference type="RefSeq" id="WP_268006048.1">
    <property type="nucleotide sequence ID" value="NZ_CP104067.1"/>
</dbReference>
<dbReference type="EMBL" id="CP104067">
    <property type="protein sequence ID" value="WAH42154.1"/>
    <property type="molecule type" value="Genomic_DNA"/>
</dbReference>
<evidence type="ECO:0000313" key="4">
    <source>
        <dbReference type="Proteomes" id="UP001164761"/>
    </source>
</evidence>
<feature type="coiled-coil region" evidence="1">
    <location>
        <begin position="719"/>
        <end position="774"/>
    </location>
</feature>
<reference evidence="3" key="1">
    <citation type="submission" date="2022-08" db="EMBL/GenBank/DDBJ databases">
        <title>Alicyclobacillus fastidiosus DSM 17978, complete genome.</title>
        <authorList>
            <person name="Wang Q."/>
            <person name="Cai R."/>
            <person name="Wang Z."/>
        </authorList>
    </citation>
    <scope>NUCLEOTIDE SEQUENCE</scope>
    <source>
        <strain evidence="3">DSM 17978</strain>
    </source>
</reference>